<keyword evidence="3" id="KW-1185">Reference proteome</keyword>
<evidence type="ECO:0000256" key="1">
    <source>
        <dbReference type="SAM" id="MobiDB-lite"/>
    </source>
</evidence>
<dbReference type="InParanoid" id="A0A251SD73"/>
<name>A0A251SD73_HELAN</name>
<gene>
    <name evidence="2" type="ORF">HannXRQ_Chr15g0495781</name>
</gene>
<organism evidence="2 3">
    <name type="scientific">Helianthus annuus</name>
    <name type="common">Common sunflower</name>
    <dbReference type="NCBI Taxonomy" id="4232"/>
    <lineage>
        <taxon>Eukaryota</taxon>
        <taxon>Viridiplantae</taxon>
        <taxon>Streptophyta</taxon>
        <taxon>Embryophyta</taxon>
        <taxon>Tracheophyta</taxon>
        <taxon>Spermatophyta</taxon>
        <taxon>Magnoliopsida</taxon>
        <taxon>eudicotyledons</taxon>
        <taxon>Gunneridae</taxon>
        <taxon>Pentapetalae</taxon>
        <taxon>asterids</taxon>
        <taxon>campanulids</taxon>
        <taxon>Asterales</taxon>
        <taxon>Asteraceae</taxon>
        <taxon>Asteroideae</taxon>
        <taxon>Heliantheae alliance</taxon>
        <taxon>Heliantheae</taxon>
        <taxon>Helianthus</taxon>
    </lineage>
</organism>
<reference evidence="3" key="1">
    <citation type="journal article" date="2017" name="Nature">
        <title>The sunflower genome provides insights into oil metabolism, flowering and Asterid evolution.</title>
        <authorList>
            <person name="Badouin H."/>
            <person name="Gouzy J."/>
            <person name="Grassa C.J."/>
            <person name="Murat F."/>
            <person name="Staton S.E."/>
            <person name="Cottret L."/>
            <person name="Lelandais-Briere C."/>
            <person name="Owens G.L."/>
            <person name="Carrere S."/>
            <person name="Mayjonade B."/>
            <person name="Legrand L."/>
            <person name="Gill N."/>
            <person name="Kane N.C."/>
            <person name="Bowers J.E."/>
            <person name="Hubner S."/>
            <person name="Bellec A."/>
            <person name="Berard A."/>
            <person name="Berges H."/>
            <person name="Blanchet N."/>
            <person name="Boniface M.C."/>
            <person name="Brunel D."/>
            <person name="Catrice O."/>
            <person name="Chaidir N."/>
            <person name="Claudel C."/>
            <person name="Donnadieu C."/>
            <person name="Faraut T."/>
            <person name="Fievet G."/>
            <person name="Helmstetter N."/>
            <person name="King M."/>
            <person name="Knapp S.J."/>
            <person name="Lai Z."/>
            <person name="Le Paslier M.C."/>
            <person name="Lippi Y."/>
            <person name="Lorenzon L."/>
            <person name="Mandel J.R."/>
            <person name="Marage G."/>
            <person name="Marchand G."/>
            <person name="Marquand E."/>
            <person name="Bret-Mestries E."/>
            <person name="Morien E."/>
            <person name="Nambeesan S."/>
            <person name="Nguyen T."/>
            <person name="Pegot-Espagnet P."/>
            <person name="Pouilly N."/>
            <person name="Raftis F."/>
            <person name="Sallet E."/>
            <person name="Schiex T."/>
            <person name="Thomas J."/>
            <person name="Vandecasteele C."/>
            <person name="Vares D."/>
            <person name="Vear F."/>
            <person name="Vautrin S."/>
            <person name="Crespi M."/>
            <person name="Mangin B."/>
            <person name="Burke J.M."/>
            <person name="Salse J."/>
            <person name="Munos S."/>
            <person name="Vincourt P."/>
            <person name="Rieseberg L.H."/>
            <person name="Langlade N.B."/>
        </authorList>
    </citation>
    <scope>NUCLEOTIDE SEQUENCE [LARGE SCALE GENOMIC DNA]</scope>
    <source>
        <strain evidence="3">cv. SF193</strain>
    </source>
</reference>
<feature type="region of interest" description="Disordered" evidence="1">
    <location>
        <begin position="1"/>
        <end position="59"/>
    </location>
</feature>
<sequence length="59" mass="6939">MRFPRMVKAKDKAGSSSSKQPQGEEEQPKKRRLTRVGDRTRRRMHLQGVQNRIGHPVHY</sequence>
<protein>
    <submittedName>
        <fullName evidence="2">Uncharacterized protein</fullName>
    </submittedName>
</protein>
<proteinExistence type="predicted"/>
<dbReference type="Proteomes" id="UP000215914">
    <property type="component" value="Chromosome 15"/>
</dbReference>
<accession>A0A251SD73</accession>
<dbReference type="EMBL" id="CM007904">
    <property type="protein sequence ID" value="OTF96588.1"/>
    <property type="molecule type" value="Genomic_DNA"/>
</dbReference>
<evidence type="ECO:0000313" key="2">
    <source>
        <dbReference type="EMBL" id="OTF96588.1"/>
    </source>
</evidence>
<dbReference type="AlphaFoldDB" id="A0A251SD73"/>
<evidence type="ECO:0000313" key="3">
    <source>
        <dbReference type="Proteomes" id="UP000215914"/>
    </source>
</evidence>
<feature type="compositionally biased region" description="Basic residues" evidence="1">
    <location>
        <begin position="29"/>
        <end position="45"/>
    </location>
</feature>